<evidence type="ECO:0000313" key="4">
    <source>
        <dbReference type="Proteomes" id="UP000018733"/>
    </source>
</evidence>
<dbReference type="HOGENOM" id="CLU_045683_0_1_4"/>
<dbReference type="Gene3D" id="3.40.190.150">
    <property type="entry name" value="Bordetella uptake gene, domain 1"/>
    <property type="match status" value="1"/>
</dbReference>
<feature type="signal peptide" evidence="2">
    <location>
        <begin position="1"/>
        <end position="19"/>
    </location>
</feature>
<name>V8QWM6_9BURK</name>
<dbReference type="eggNOG" id="COG3181">
    <property type="taxonomic scope" value="Bacteria"/>
</dbReference>
<evidence type="ECO:0000256" key="1">
    <source>
        <dbReference type="ARBA" id="ARBA00006987"/>
    </source>
</evidence>
<dbReference type="InterPro" id="IPR042100">
    <property type="entry name" value="Bug_dom1"/>
</dbReference>
<keyword evidence="4" id="KW-1185">Reference proteome</keyword>
<dbReference type="Proteomes" id="UP000018733">
    <property type="component" value="Unassembled WGS sequence"/>
</dbReference>
<dbReference type="STRING" id="1424334.W822_00600"/>
<dbReference type="OrthoDB" id="8627641at2"/>
<dbReference type="Pfam" id="PF03401">
    <property type="entry name" value="TctC"/>
    <property type="match status" value="1"/>
</dbReference>
<dbReference type="CDD" id="cd07012">
    <property type="entry name" value="PBP2_Bug_TTT"/>
    <property type="match status" value="1"/>
</dbReference>
<dbReference type="Gene3D" id="3.40.190.10">
    <property type="entry name" value="Periplasmic binding protein-like II"/>
    <property type="match status" value="1"/>
</dbReference>
<feature type="chain" id="PRO_5004771779" evidence="2">
    <location>
        <begin position="20"/>
        <end position="317"/>
    </location>
</feature>
<protein>
    <submittedName>
        <fullName evidence="3">LacI family transcriptional regulator</fullName>
    </submittedName>
</protein>
<proteinExistence type="inferred from homology"/>
<gene>
    <name evidence="3" type="ORF">W822_00600</name>
</gene>
<dbReference type="RefSeq" id="WP_024003192.1">
    <property type="nucleotide sequence ID" value="NZ_KI650979.1"/>
</dbReference>
<dbReference type="EMBL" id="AYXT01000001">
    <property type="protein sequence ID" value="ETF03758.1"/>
    <property type="molecule type" value="Genomic_DNA"/>
</dbReference>
<organism evidence="3 4">
    <name type="scientific">Advenella kashmirensis W13003</name>
    <dbReference type="NCBI Taxonomy" id="1424334"/>
    <lineage>
        <taxon>Bacteria</taxon>
        <taxon>Pseudomonadati</taxon>
        <taxon>Pseudomonadota</taxon>
        <taxon>Betaproteobacteria</taxon>
        <taxon>Burkholderiales</taxon>
        <taxon>Alcaligenaceae</taxon>
    </lineage>
</organism>
<accession>V8QWM6</accession>
<dbReference type="PANTHER" id="PTHR42928">
    <property type="entry name" value="TRICARBOXYLATE-BINDING PROTEIN"/>
    <property type="match status" value="1"/>
</dbReference>
<dbReference type="PATRIC" id="fig|1424334.3.peg.125"/>
<dbReference type="PANTHER" id="PTHR42928:SF5">
    <property type="entry name" value="BLR1237 PROTEIN"/>
    <property type="match status" value="1"/>
</dbReference>
<evidence type="ECO:0000256" key="2">
    <source>
        <dbReference type="SAM" id="SignalP"/>
    </source>
</evidence>
<comment type="similarity">
    <text evidence="1">Belongs to the UPF0065 (bug) family.</text>
</comment>
<dbReference type="PIRSF" id="PIRSF017082">
    <property type="entry name" value="YflP"/>
    <property type="match status" value="1"/>
</dbReference>
<reference evidence="3 4" key="1">
    <citation type="journal article" date="2014" name="Genome Announc.">
        <title>Draft Genome Sequence of Advenella kashmirensis Strain W13003, a Polycyclic Aromatic Hydrocarbon-Degrading Bacterium.</title>
        <authorList>
            <person name="Wang X."/>
            <person name="Jin D."/>
            <person name="Zhou L."/>
            <person name="Wu L."/>
            <person name="An W."/>
            <person name="Zhao L."/>
        </authorList>
    </citation>
    <scope>NUCLEOTIDE SEQUENCE [LARGE SCALE GENOMIC DNA]</scope>
    <source>
        <strain evidence="3 4">W13003</strain>
    </source>
</reference>
<comment type="caution">
    <text evidence="3">The sequence shown here is derived from an EMBL/GenBank/DDBJ whole genome shotgun (WGS) entry which is preliminary data.</text>
</comment>
<dbReference type="AlphaFoldDB" id="V8QWM6"/>
<keyword evidence="2" id="KW-0732">Signal</keyword>
<dbReference type="SUPFAM" id="SSF53850">
    <property type="entry name" value="Periplasmic binding protein-like II"/>
    <property type="match status" value="1"/>
</dbReference>
<dbReference type="InterPro" id="IPR005064">
    <property type="entry name" value="BUG"/>
</dbReference>
<evidence type="ECO:0000313" key="3">
    <source>
        <dbReference type="EMBL" id="ETF03758.1"/>
    </source>
</evidence>
<sequence>MKLSGSIAALFLCSSCAWAADYPAKPINFVVPFTPGSTTDITARAIANAIAPVLGQPIVIENKPGASGTIGMQHVARSAPDGYTLVVTSASGTAVPPALFKSMPYDLLKDMTPVSLLASTPLLLVARHDSPINTVPALIELSKAQPEKMTYGDSAGLFRLAMEQFKQQAGVQLTGVPYKGPSAASIDLIGGRLTVMPDSMGAAMVNIQSGRIKPLAILSGKRIASLKQTPTMLELGYKGFDFNGWIGLLAPAGTPDEIIQKLNLAVAGAVKEDSIKKQFSSVGIEPVSSSSKEYGDLLRRDIDRYQKIADAAGIARQ</sequence>